<dbReference type="InterPro" id="IPR051158">
    <property type="entry name" value="Metallophosphoesterase_sf"/>
</dbReference>
<keyword evidence="1" id="KW-0479">Metal-binding</keyword>
<evidence type="ECO:0000256" key="3">
    <source>
        <dbReference type="SAM" id="Phobius"/>
    </source>
</evidence>
<dbReference type="AlphaFoldDB" id="A0A317ZF00"/>
<evidence type="ECO:0000256" key="2">
    <source>
        <dbReference type="ARBA" id="ARBA00022801"/>
    </source>
</evidence>
<evidence type="ECO:0000313" key="5">
    <source>
        <dbReference type="EMBL" id="PXA03870.1"/>
    </source>
</evidence>
<dbReference type="GO" id="GO:0008758">
    <property type="term" value="F:UDP-2,3-diacylglucosamine hydrolase activity"/>
    <property type="evidence" value="ECO:0007669"/>
    <property type="project" value="TreeGrafter"/>
</dbReference>
<evidence type="ECO:0000259" key="4">
    <source>
        <dbReference type="Pfam" id="PF00149"/>
    </source>
</evidence>
<feature type="transmembrane region" description="Helical" evidence="3">
    <location>
        <begin position="64"/>
        <end position="85"/>
    </location>
</feature>
<proteinExistence type="predicted"/>
<dbReference type="SUPFAM" id="SSF56300">
    <property type="entry name" value="Metallo-dependent phosphatases"/>
    <property type="match status" value="1"/>
</dbReference>
<accession>A0A317ZF00</accession>
<dbReference type="GO" id="GO:0016020">
    <property type="term" value="C:membrane"/>
    <property type="evidence" value="ECO:0007669"/>
    <property type="project" value="GOC"/>
</dbReference>
<reference evidence="5 6" key="1">
    <citation type="submission" date="2018-05" db="EMBL/GenBank/DDBJ databases">
        <title>Coraliomargarita sinensis sp. nov., isolated from a marine solar saltern.</title>
        <authorList>
            <person name="Zhou L.Y."/>
        </authorList>
    </citation>
    <scope>NUCLEOTIDE SEQUENCE [LARGE SCALE GENOMIC DNA]</scope>
    <source>
        <strain evidence="5 6">WN38</strain>
    </source>
</reference>
<dbReference type="PANTHER" id="PTHR31302">
    <property type="entry name" value="TRANSMEMBRANE PROTEIN WITH METALLOPHOSPHOESTERASE DOMAIN-RELATED"/>
    <property type="match status" value="1"/>
</dbReference>
<feature type="domain" description="Calcineurin-like phosphoesterase" evidence="4">
    <location>
        <begin position="138"/>
        <end position="304"/>
    </location>
</feature>
<dbReference type="GO" id="GO:0009245">
    <property type="term" value="P:lipid A biosynthetic process"/>
    <property type="evidence" value="ECO:0007669"/>
    <property type="project" value="TreeGrafter"/>
</dbReference>
<organism evidence="5 6">
    <name type="scientific">Coraliomargarita sinensis</name>
    <dbReference type="NCBI Taxonomy" id="2174842"/>
    <lineage>
        <taxon>Bacteria</taxon>
        <taxon>Pseudomonadati</taxon>
        <taxon>Verrucomicrobiota</taxon>
        <taxon>Opitutia</taxon>
        <taxon>Puniceicoccales</taxon>
        <taxon>Coraliomargaritaceae</taxon>
        <taxon>Coraliomargarita</taxon>
    </lineage>
</organism>
<evidence type="ECO:0000313" key="6">
    <source>
        <dbReference type="Proteomes" id="UP000247099"/>
    </source>
</evidence>
<feature type="transmembrane region" description="Helical" evidence="3">
    <location>
        <begin position="21"/>
        <end position="44"/>
    </location>
</feature>
<gene>
    <name evidence="5" type="ORF">DDZ13_09520</name>
</gene>
<sequence length="374" mass="42164">MNELTGLGMTDVASKPRHWRVWLVGGVSLFAVLAVVLIRNYLFVSDGMLNPDFSLIHDAYDFNLWYLPLGLLVISLLFAGLSVTWTSLRKPLFSLCGIYIFLAVDLFVLRYYVTHVEPEKLVLRKVRIETPKLKAPVRILHISDIQAGSIGEYEEKIFARIAELDPDLILNTGDYIQEVPPATFESELPKLVDLIRTLNPKYGIYGVFGDTELELYRVPEESLEPLEMLSSRTARIDTTGGVLSVHGLSLYESNKAEWAERSVDPWLEQSEEFEFRILMGHSPDYAMGMTERPIDLCLAGHTHGGQVRLPVVGPLTTYSNVPKEWARGFRRIGIPYLNVSAGAGSNRRHGLPPIRFNCPTEMTLIELVPLHSIR</sequence>
<comment type="caution">
    <text evidence="5">The sequence shown here is derived from an EMBL/GenBank/DDBJ whole genome shotgun (WGS) entry which is preliminary data.</text>
</comment>
<dbReference type="InParanoid" id="A0A317ZF00"/>
<dbReference type="Pfam" id="PF00149">
    <property type="entry name" value="Metallophos"/>
    <property type="match status" value="1"/>
</dbReference>
<keyword evidence="6" id="KW-1185">Reference proteome</keyword>
<dbReference type="EMBL" id="QHJQ01000006">
    <property type="protein sequence ID" value="PXA03870.1"/>
    <property type="molecule type" value="Genomic_DNA"/>
</dbReference>
<dbReference type="GO" id="GO:0046872">
    <property type="term" value="F:metal ion binding"/>
    <property type="evidence" value="ECO:0007669"/>
    <property type="project" value="UniProtKB-KW"/>
</dbReference>
<name>A0A317ZF00_9BACT</name>
<dbReference type="InterPro" id="IPR004843">
    <property type="entry name" value="Calcineurin-like_PHP"/>
</dbReference>
<evidence type="ECO:0000256" key="1">
    <source>
        <dbReference type="ARBA" id="ARBA00022723"/>
    </source>
</evidence>
<keyword evidence="3" id="KW-0472">Membrane</keyword>
<dbReference type="Proteomes" id="UP000247099">
    <property type="component" value="Unassembled WGS sequence"/>
</dbReference>
<protein>
    <recommendedName>
        <fullName evidence="4">Calcineurin-like phosphoesterase domain-containing protein</fullName>
    </recommendedName>
</protein>
<dbReference type="PANTHER" id="PTHR31302:SF31">
    <property type="entry name" value="PHOSPHODIESTERASE YAEI"/>
    <property type="match status" value="1"/>
</dbReference>
<dbReference type="Gene3D" id="3.60.21.10">
    <property type="match status" value="1"/>
</dbReference>
<keyword evidence="2" id="KW-0378">Hydrolase</keyword>
<keyword evidence="3" id="KW-1133">Transmembrane helix</keyword>
<keyword evidence="3" id="KW-0812">Transmembrane</keyword>
<dbReference type="RefSeq" id="WP_110131226.1">
    <property type="nucleotide sequence ID" value="NZ_QHJQ01000006.1"/>
</dbReference>
<dbReference type="InterPro" id="IPR029052">
    <property type="entry name" value="Metallo-depent_PP-like"/>
</dbReference>
<feature type="transmembrane region" description="Helical" evidence="3">
    <location>
        <begin position="92"/>
        <end position="113"/>
    </location>
</feature>
<dbReference type="OrthoDB" id="9780884at2"/>